<sequence>MIPDAIRAGAVWLGFSDVAWTDTGARNARQKKVFSWPLMYAADVGKALSVDSRGKLNSNTPLLMSQDELRRVIAQRHANLPRLAKMDVGVGVVGGILDGWNAYMAVQLVDK</sequence>
<comment type="caution">
    <text evidence="1">The sequence shown here is derived from an EMBL/GenBank/DDBJ whole genome shotgun (WGS) entry which is preliminary data.</text>
</comment>
<name>A0A0J6LEA3_9PSED</name>
<dbReference type="STRING" id="1608994.TU86_17220"/>
<protein>
    <submittedName>
        <fullName evidence="1">Uncharacterized protein</fullName>
    </submittedName>
</protein>
<reference evidence="1 2" key="1">
    <citation type="submission" date="2015-02" db="EMBL/GenBank/DDBJ databases">
        <title>Pseudomonas helleri sp. nov. and Pseudomonas weihenstephanensis sp. nov., isolated from raw cows milk.</title>
        <authorList>
            <person name="von Neubeck M."/>
            <person name="Huptas C."/>
            <person name="Wenning M."/>
            <person name="Scherer S."/>
        </authorList>
    </citation>
    <scope>NUCLEOTIDE SEQUENCE [LARGE SCALE GENOMIC DNA]</scope>
    <source>
        <strain evidence="1 2">DSM 29166</strain>
    </source>
</reference>
<proteinExistence type="predicted"/>
<gene>
    <name evidence="1" type="ORF">TU86_17220</name>
</gene>
<evidence type="ECO:0000313" key="1">
    <source>
        <dbReference type="EMBL" id="KMN12736.1"/>
    </source>
</evidence>
<evidence type="ECO:0000313" key="2">
    <source>
        <dbReference type="Proteomes" id="UP000036325"/>
    </source>
</evidence>
<dbReference type="EMBL" id="JYLF01000007">
    <property type="protein sequence ID" value="KMN12736.1"/>
    <property type="molecule type" value="Genomic_DNA"/>
</dbReference>
<dbReference type="Proteomes" id="UP000036325">
    <property type="component" value="Unassembled WGS sequence"/>
</dbReference>
<dbReference type="PATRIC" id="fig|1608994.3.peg.4133"/>
<dbReference type="AlphaFoldDB" id="A0A0J6LEA3"/>
<organism evidence="1 2">
    <name type="scientific">Pseudomonas weihenstephanensis</name>
    <dbReference type="NCBI Taxonomy" id="1608994"/>
    <lineage>
        <taxon>Bacteria</taxon>
        <taxon>Pseudomonadati</taxon>
        <taxon>Pseudomonadota</taxon>
        <taxon>Gammaproteobacteria</taxon>
        <taxon>Pseudomonadales</taxon>
        <taxon>Pseudomonadaceae</taxon>
        <taxon>Pseudomonas</taxon>
    </lineage>
</organism>
<accession>A0A0J6LEA3</accession>